<dbReference type="InterPro" id="IPR052574">
    <property type="entry name" value="CDIRP"/>
</dbReference>
<reference evidence="3 4" key="1">
    <citation type="submission" date="2024-05" db="EMBL/GenBank/DDBJ databases">
        <authorList>
            <person name="Duchaud E."/>
        </authorList>
    </citation>
    <scope>NUCLEOTIDE SEQUENCE [LARGE SCALE GENOMIC DNA]</scope>
    <source>
        <strain evidence="3">Ena-SAMPLE-TAB-13-05-2024-13:56:06:370-140302</strain>
    </source>
</reference>
<evidence type="ECO:0000313" key="3">
    <source>
        <dbReference type="EMBL" id="CAL2080449.1"/>
    </source>
</evidence>
<comment type="caution">
    <text evidence="3">The sequence shown here is derived from an EMBL/GenBank/DDBJ whole genome shotgun (WGS) entry which is preliminary data.</text>
</comment>
<proteinExistence type="predicted"/>
<dbReference type="EMBL" id="CAXIXY010000003">
    <property type="protein sequence ID" value="CAL2080449.1"/>
    <property type="molecule type" value="Genomic_DNA"/>
</dbReference>
<protein>
    <submittedName>
        <fullName evidence="3">Gliding motility-associated-like protein</fullName>
    </submittedName>
</protein>
<dbReference type="RefSeq" id="WP_348710805.1">
    <property type="nucleotide sequence ID" value="NZ_CAXIXY010000003.1"/>
</dbReference>
<gene>
    <name evidence="3" type="ORF">T190607A01A_11031</name>
</gene>
<organism evidence="3 4">
    <name type="scientific">Tenacibaculum platacis</name>
    <dbReference type="NCBI Taxonomy" id="3137852"/>
    <lineage>
        <taxon>Bacteria</taxon>
        <taxon>Pseudomonadati</taxon>
        <taxon>Bacteroidota</taxon>
        <taxon>Flavobacteriia</taxon>
        <taxon>Flavobacteriales</taxon>
        <taxon>Flavobacteriaceae</taxon>
        <taxon>Tenacibaculum</taxon>
    </lineage>
</organism>
<evidence type="ECO:0000313" key="4">
    <source>
        <dbReference type="Proteomes" id="UP001497416"/>
    </source>
</evidence>
<sequence>MKKITGIISFFFISIVYSQSMTFVPDDNFEQVLIDQGFDTPPLDDFVPTDNIKDVDELFILNFNISDLTGIEDFRALEHLQVNNNNLTELDVSSLTKLVTLACENNKLTKLDVTWNTRLENLFIDNNEIEVLDTTNNPLLEFITINNNKIQSLDLSGSEFLKLVELDNNNLNFVDLRNENNTNIETITIRNNPNLTCIFVDDASYSNTNWTNKDATSFYVETERECYNLTCGTEIDTLEDVEICEPYELPSLTHGNYYTLSGGLGDQLFPGDLISETQVIYIYNIDPDDENCFRETSFKVTICTVTINQIFPSFFTPNQDGINDFWRVSSDLPIQSIHIFDRFGSLLVTIPKDEGWDGLSNGRKMPSNTYWYKVIFEDNTSKVGSFSLLRK</sequence>
<dbReference type="Gene3D" id="3.80.10.10">
    <property type="entry name" value="Ribonuclease Inhibitor"/>
    <property type="match status" value="1"/>
</dbReference>
<dbReference type="NCBIfam" id="TIGR04131">
    <property type="entry name" value="Bac_Flav_CTERM"/>
    <property type="match status" value="1"/>
</dbReference>
<keyword evidence="4" id="KW-1185">Reference proteome</keyword>
<keyword evidence="1" id="KW-0433">Leucine-rich repeat</keyword>
<dbReference type="InterPro" id="IPR032675">
    <property type="entry name" value="LRR_dom_sf"/>
</dbReference>
<keyword evidence="2" id="KW-0677">Repeat</keyword>
<accession>A0ABM9NVD3</accession>
<evidence type="ECO:0000256" key="1">
    <source>
        <dbReference type="ARBA" id="ARBA00022614"/>
    </source>
</evidence>
<dbReference type="Proteomes" id="UP001497416">
    <property type="component" value="Unassembled WGS sequence"/>
</dbReference>
<name>A0ABM9NVD3_9FLAO</name>
<evidence type="ECO:0000256" key="2">
    <source>
        <dbReference type="ARBA" id="ARBA00022737"/>
    </source>
</evidence>
<dbReference type="PANTHER" id="PTHR47566:SF1">
    <property type="entry name" value="PROTEIN NUD1"/>
    <property type="match status" value="1"/>
</dbReference>
<dbReference type="InterPro" id="IPR026341">
    <property type="entry name" value="T9SS_type_B"/>
</dbReference>
<dbReference type="Pfam" id="PF13585">
    <property type="entry name" value="CHU_C"/>
    <property type="match status" value="1"/>
</dbReference>
<dbReference type="SUPFAM" id="SSF52058">
    <property type="entry name" value="L domain-like"/>
    <property type="match status" value="1"/>
</dbReference>
<dbReference type="PANTHER" id="PTHR47566">
    <property type="match status" value="1"/>
</dbReference>